<dbReference type="AlphaFoldDB" id="A0A2V4AL62"/>
<dbReference type="InterPro" id="IPR036388">
    <property type="entry name" value="WH-like_DNA-bd_sf"/>
</dbReference>
<sequence length="177" mass="18293">MHPDERRTANLLGAAALAVSELMLAGATAAAGTSESGASALVVLSGAPGLSVTELGRRVGLSQPAAARMVDSLEGRGLVERRQTVGRWVAVHLTGAGRAAAGQILDSRGGRLTELVRELDERERAALDGALGTLLTRLYGTVGNARLLCRLCDVDVCVENDHTCPVGAAERAERGEA</sequence>
<evidence type="ECO:0000313" key="1">
    <source>
        <dbReference type="EMBL" id="PXY21025.1"/>
    </source>
</evidence>
<dbReference type="CDD" id="cd00090">
    <property type="entry name" value="HTH_ARSR"/>
    <property type="match status" value="1"/>
</dbReference>
<dbReference type="GO" id="GO:0006950">
    <property type="term" value="P:response to stress"/>
    <property type="evidence" value="ECO:0007669"/>
    <property type="project" value="TreeGrafter"/>
</dbReference>
<protein>
    <submittedName>
        <fullName evidence="1">MarR family transcriptional regulator</fullName>
    </submittedName>
</protein>
<name>A0A2V4AL62_9PSEU</name>
<dbReference type="PANTHER" id="PTHR33164">
    <property type="entry name" value="TRANSCRIPTIONAL REGULATOR, MARR FAMILY"/>
    <property type="match status" value="1"/>
</dbReference>
<reference evidence="1 2" key="1">
    <citation type="submission" date="2016-07" db="EMBL/GenBank/DDBJ databases">
        <title>Draft genome sequence of Prauserella muralis DSM 45305, isolated from a mould-covered wall in an indoor environment.</title>
        <authorList>
            <person name="Ruckert C."/>
            <person name="Albersmeier A."/>
            <person name="Jiang C.-L."/>
            <person name="Jiang Y."/>
            <person name="Kalinowski J."/>
            <person name="Schneider O."/>
            <person name="Winkler A."/>
            <person name="Zotchev S.B."/>
        </authorList>
    </citation>
    <scope>NUCLEOTIDE SEQUENCE [LARGE SCALE GENOMIC DNA]</scope>
    <source>
        <strain evidence="1 2">DSM 45305</strain>
    </source>
</reference>
<dbReference type="Gene3D" id="1.10.10.10">
    <property type="entry name" value="Winged helix-like DNA-binding domain superfamily/Winged helix DNA-binding domain"/>
    <property type="match status" value="1"/>
</dbReference>
<dbReference type="RefSeq" id="WP_112284263.1">
    <property type="nucleotide sequence ID" value="NZ_MASW01000006.1"/>
</dbReference>
<dbReference type="PRINTS" id="PR00598">
    <property type="entry name" value="HTHMARR"/>
</dbReference>
<dbReference type="PANTHER" id="PTHR33164:SF43">
    <property type="entry name" value="HTH-TYPE TRANSCRIPTIONAL REPRESSOR YETL"/>
    <property type="match status" value="1"/>
</dbReference>
<dbReference type="SMART" id="SM00347">
    <property type="entry name" value="HTH_MARR"/>
    <property type="match status" value="1"/>
</dbReference>
<dbReference type="InterPro" id="IPR000835">
    <property type="entry name" value="HTH_MarR-typ"/>
</dbReference>
<dbReference type="EMBL" id="MASW01000006">
    <property type="protein sequence ID" value="PXY21025.1"/>
    <property type="molecule type" value="Genomic_DNA"/>
</dbReference>
<dbReference type="Pfam" id="PF12802">
    <property type="entry name" value="MarR_2"/>
    <property type="match status" value="1"/>
</dbReference>
<organism evidence="1 2">
    <name type="scientific">Prauserella muralis</name>
    <dbReference type="NCBI Taxonomy" id="588067"/>
    <lineage>
        <taxon>Bacteria</taxon>
        <taxon>Bacillati</taxon>
        <taxon>Actinomycetota</taxon>
        <taxon>Actinomycetes</taxon>
        <taxon>Pseudonocardiales</taxon>
        <taxon>Pseudonocardiaceae</taxon>
        <taxon>Prauserella</taxon>
    </lineage>
</organism>
<dbReference type="Proteomes" id="UP000249915">
    <property type="component" value="Unassembled WGS sequence"/>
</dbReference>
<dbReference type="SUPFAM" id="SSF46785">
    <property type="entry name" value="Winged helix' DNA-binding domain"/>
    <property type="match status" value="1"/>
</dbReference>
<dbReference type="InterPro" id="IPR036390">
    <property type="entry name" value="WH_DNA-bd_sf"/>
</dbReference>
<accession>A0A2V4AL62</accession>
<dbReference type="OrthoDB" id="4323829at2"/>
<dbReference type="InterPro" id="IPR039422">
    <property type="entry name" value="MarR/SlyA-like"/>
</dbReference>
<evidence type="ECO:0000313" key="2">
    <source>
        <dbReference type="Proteomes" id="UP000249915"/>
    </source>
</evidence>
<dbReference type="InterPro" id="IPR011991">
    <property type="entry name" value="ArsR-like_HTH"/>
</dbReference>
<gene>
    <name evidence="1" type="ORF">BAY60_26475</name>
</gene>
<keyword evidence="2" id="KW-1185">Reference proteome</keyword>
<proteinExistence type="predicted"/>
<dbReference type="GO" id="GO:0003700">
    <property type="term" value="F:DNA-binding transcription factor activity"/>
    <property type="evidence" value="ECO:0007669"/>
    <property type="project" value="InterPro"/>
</dbReference>
<comment type="caution">
    <text evidence="1">The sequence shown here is derived from an EMBL/GenBank/DDBJ whole genome shotgun (WGS) entry which is preliminary data.</text>
</comment>